<gene>
    <name evidence="5" type="ORF">BIY20_10735</name>
    <name evidence="6" type="ORF">BIY22_18150</name>
</gene>
<dbReference type="EMBL" id="MJMH01000178">
    <property type="protein sequence ID" value="OLQ90054.1"/>
    <property type="molecule type" value="Genomic_DNA"/>
</dbReference>
<dbReference type="Proteomes" id="UP000186313">
    <property type="component" value="Unassembled WGS sequence"/>
</dbReference>
<keyword evidence="4" id="KW-0472">Membrane</keyword>
<evidence type="ECO:0000313" key="5">
    <source>
        <dbReference type="EMBL" id="OLQ90054.1"/>
    </source>
</evidence>
<dbReference type="OrthoDB" id="5918848at2"/>
<comment type="caution">
    <text evidence="6">The sequence shown here is derived from an EMBL/GenBank/DDBJ whole genome shotgun (WGS) entry which is preliminary data.</text>
</comment>
<dbReference type="Pfam" id="PF07963">
    <property type="entry name" value="N_methyl"/>
    <property type="match status" value="1"/>
</dbReference>
<evidence type="ECO:0000256" key="4">
    <source>
        <dbReference type="SAM" id="Phobius"/>
    </source>
</evidence>
<dbReference type="STRING" id="1381081.BIY22_18150"/>
<evidence type="ECO:0000256" key="2">
    <source>
        <dbReference type="ARBA" id="ARBA00022481"/>
    </source>
</evidence>
<evidence type="ECO:0000256" key="3">
    <source>
        <dbReference type="RuleBase" id="RU000389"/>
    </source>
</evidence>
<organism evidence="6 8">
    <name type="scientific">Vibrio panuliri</name>
    <dbReference type="NCBI Taxonomy" id="1381081"/>
    <lineage>
        <taxon>Bacteria</taxon>
        <taxon>Pseudomonadati</taxon>
        <taxon>Pseudomonadota</taxon>
        <taxon>Gammaproteobacteria</taxon>
        <taxon>Vibrionales</taxon>
        <taxon>Vibrionaceae</taxon>
        <taxon>Vibrio</taxon>
    </lineage>
</organism>
<evidence type="ECO:0008006" key="9">
    <source>
        <dbReference type="Google" id="ProtNLM"/>
    </source>
</evidence>
<reference evidence="7 8" key="1">
    <citation type="submission" date="2016-09" db="EMBL/GenBank/DDBJ databases">
        <title>Genomic Taxonomy of the Vibrionaceae.</title>
        <authorList>
            <person name="Gonzalez-Castillo A."/>
            <person name="Gomez-Gil B."/>
            <person name="Enciso-Ibarra K."/>
        </authorList>
    </citation>
    <scope>NUCLEOTIDE SEQUENCE [LARGE SCALE GENOMIC DNA]</scope>
    <source>
        <strain evidence="5 7">CAIM 1902</strain>
        <strain evidence="6 8">CAIM 703</strain>
    </source>
</reference>
<dbReference type="GO" id="GO:0007155">
    <property type="term" value="P:cell adhesion"/>
    <property type="evidence" value="ECO:0007669"/>
    <property type="project" value="InterPro"/>
</dbReference>
<protein>
    <recommendedName>
        <fullName evidence="9">Prepilin-type N-terminal cleavage/methylation domain-containing protein</fullName>
    </recommendedName>
</protein>
<accession>A0A1Q9HLB9</accession>
<dbReference type="NCBIfam" id="TIGR02532">
    <property type="entry name" value="IV_pilin_GFxxxE"/>
    <property type="match status" value="1"/>
</dbReference>
<dbReference type="Gene3D" id="3.30.700.10">
    <property type="entry name" value="Glycoprotein, Type 4 Pilin"/>
    <property type="match status" value="1"/>
</dbReference>
<keyword evidence="2" id="KW-0488">Methylation</keyword>
<keyword evidence="7" id="KW-1185">Reference proteome</keyword>
<dbReference type="Proteomes" id="UP000186039">
    <property type="component" value="Unassembled WGS sequence"/>
</dbReference>
<dbReference type="RefSeq" id="WP_075706953.1">
    <property type="nucleotide sequence ID" value="NZ_AP019654.1"/>
</dbReference>
<evidence type="ECO:0000313" key="8">
    <source>
        <dbReference type="Proteomes" id="UP000186313"/>
    </source>
</evidence>
<dbReference type="EMBL" id="MJMJ01000009">
    <property type="protein sequence ID" value="OLQ91254.1"/>
    <property type="molecule type" value="Genomic_DNA"/>
</dbReference>
<dbReference type="Pfam" id="PF00114">
    <property type="entry name" value="Pilin"/>
    <property type="match status" value="1"/>
</dbReference>
<evidence type="ECO:0000313" key="7">
    <source>
        <dbReference type="Proteomes" id="UP000186039"/>
    </source>
</evidence>
<evidence type="ECO:0000313" key="6">
    <source>
        <dbReference type="EMBL" id="OLQ91254.1"/>
    </source>
</evidence>
<dbReference type="AlphaFoldDB" id="A0A1Q9HLB9"/>
<keyword evidence="3" id="KW-0281">Fimbrium</keyword>
<dbReference type="SUPFAM" id="SSF54523">
    <property type="entry name" value="Pili subunits"/>
    <property type="match status" value="1"/>
</dbReference>
<evidence type="ECO:0000256" key="1">
    <source>
        <dbReference type="ARBA" id="ARBA00005233"/>
    </source>
</evidence>
<dbReference type="InterPro" id="IPR012902">
    <property type="entry name" value="N_methyl_site"/>
</dbReference>
<comment type="similarity">
    <text evidence="1 3">Belongs to the N-Me-Phe pilin family.</text>
</comment>
<dbReference type="GO" id="GO:0009289">
    <property type="term" value="C:pilus"/>
    <property type="evidence" value="ECO:0007669"/>
    <property type="project" value="InterPro"/>
</dbReference>
<keyword evidence="4" id="KW-1133">Transmembrane helix</keyword>
<feature type="transmembrane region" description="Helical" evidence="4">
    <location>
        <begin position="12"/>
        <end position="35"/>
    </location>
</feature>
<dbReference type="PROSITE" id="PS00409">
    <property type="entry name" value="PROKAR_NTER_METHYL"/>
    <property type="match status" value="1"/>
</dbReference>
<sequence>MRTHSIKQMQGFTLIELMIVVAIIAVLATIGMPMYNNYTIRSNVVAAIAEASSYKTAVALCYQENGALSSCDAGNDGVPSAASKITGITDGKITLNPQVDCDNDSSTDNTFAYSPDVDTGGIMTWNIADDQSNCGQYQ</sequence>
<proteinExistence type="inferred from homology"/>
<dbReference type="InterPro" id="IPR001082">
    <property type="entry name" value="Pilin"/>
</dbReference>
<keyword evidence="4" id="KW-0812">Transmembrane</keyword>
<dbReference type="InterPro" id="IPR045584">
    <property type="entry name" value="Pilin-like"/>
</dbReference>
<name>A0A1Q9HLB9_9VIBR</name>